<dbReference type="EMBL" id="HBKQ01063027">
    <property type="protein sequence ID" value="CAE2290715.1"/>
    <property type="molecule type" value="Transcribed_RNA"/>
</dbReference>
<dbReference type="GO" id="GO:0030956">
    <property type="term" value="C:glutamyl-tRNA(Gln) amidotransferase complex"/>
    <property type="evidence" value="ECO:0007669"/>
    <property type="project" value="UniProtKB-UniRule"/>
</dbReference>
<evidence type="ECO:0000313" key="10">
    <source>
        <dbReference type="EMBL" id="CAE2290715.1"/>
    </source>
</evidence>
<evidence type="ECO:0000256" key="3">
    <source>
        <dbReference type="ARBA" id="ARBA00022741"/>
    </source>
</evidence>
<dbReference type="InterPro" id="IPR006075">
    <property type="entry name" value="Asn/Gln-tRNA_Trfase_suB/E_cat"/>
</dbReference>
<dbReference type="InterPro" id="IPR018027">
    <property type="entry name" value="Asn/Gln_amidotransferase"/>
</dbReference>
<comment type="subunit">
    <text evidence="7">Subunit of the heterotrimeric GatCAB amidotransferase (AdT) complex, composed of A, B and C subunits.</text>
</comment>
<dbReference type="InterPro" id="IPR014746">
    <property type="entry name" value="Gln_synth/guanido_kin_cat_dom"/>
</dbReference>
<reference evidence="10" key="1">
    <citation type="submission" date="2021-01" db="EMBL/GenBank/DDBJ databases">
        <authorList>
            <person name="Corre E."/>
            <person name="Pelletier E."/>
            <person name="Niang G."/>
            <person name="Scheremetjew M."/>
            <person name="Finn R."/>
            <person name="Kale V."/>
            <person name="Holt S."/>
            <person name="Cochrane G."/>
            <person name="Meng A."/>
            <person name="Brown T."/>
            <person name="Cohen L."/>
        </authorList>
    </citation>
    <scope>NUCLEOTIDE SEQUENCE</scope>
    <source>
        <strain evidence="10">Isolate 1302-5</strain>
    </source>
</reference>
<evidence type="ECO:0000256" key="4">
    <source>
        <dbReference type="ARBA" id="ARBA00022840"/>
    </source>
</evidence>
<keyword evidence="5 7" id="KW-0648">Protein biosynthesis</keyword>
<evidence type="ECO:0000256" key="8">
    <source>
        <dbReference type="SAM" id="MobiDB-lite"/>
    </source>
</evidence>
<comment type="function">
    <text evidence="7">Allows the formation of correctly charged Gln-tRNA(Gln) through the transamidation of misacylated Glu-tRNA(Gln) in the mitochondria. The reaction takes place in the presence of glutamine and ATP through an activated gamma-phospho-Glu-tRNA(Gln).</text>
</comment>
<dbReference type="SUPFAM" id="SSF89095">
    <property type="entry name" value="GatB/YqeY motif"/>
    <property type="match status" value="1"/>
</dbReference>
<dbReference type="HAMAP" id="MF_00121">
    <property type="entry name" value="GatB"/>
    <property type="match status" value="1"/>
</dbReference>
<proteinExistence type="inferred from homology"/>
<dbReference type="Gene3D" id="1.10.10.410">
    <property type="match status" value="1"/>
</dbReference>
<keyword evidence="4 7" id="KW-0067">ATP-binding</keyword>
<dbReference type="InterPro" id="IPR004413">
    <property type="entry name" value="GatB"/>
</dbReference>
<feature type="compositionally biased region" description="Basic residues" evidence="8">
    <location>
        <begin position="212"/>
        <end position="223"/>
    </location>
</feature>
<dbReference type="GO" id="GO:0050567">
    <property type="term" value="F:glutaminyl-tRNA synthase (glutamine-hydrolyzing) activity"/>
    <property type="evidence" value="ECO:0007669"/>
    <property type="project" value="UniProtKB-UniRule"/>
</dbReference>
<evidence type="ECO:0000256" key="7">
    <source>
        <dbReference type="HAMAP-Rule" id="MF_03147"/>
    </source>
</evidence>
<keyword evidence="7" id="KW-0496">Mitochondrion</keyword>
<dbReference type="EMBL" id="HBKQ01063028">
    <property type="protein sequence ID" value="CAE2290716.1"/>
    <property type="molecule type" value="Transcribed_RNA"/>
</dbReference>
<dbReference type="SUPFAM" id="SSF55931">
    <property type="entry name" value="Glutamine synthetase/guanido kinase"/>
    <property type="match status" value="1"/>
</dbReference>
<dbReference type="AlphaFoldDB" id="A0A6U6LVA7"/>
<name>A0A6U6LVA7_9STRA</name>
<sequence>MWSSKLSVCIRRPRLFDTKCRAHSLCPSLISKASGNHHLNGGILKTFFSQGSVCSLSTESAAERITYNRDTGFVTLSHEDNGSPEFQSVIGLEIHAQLAIPTKLFSGTPTKHHPTTMTYFQPNGPRANDLVSPHDMGCPGTLPRISSSAIRAATLSAHALQCNIHRTSRFERKHYTYADLPLGYQVTQQRWPIGTNGVLECRRWDLSNREKGKNKKKNKRKRGRGDVSGASAEPAGREEQLKKDVEKFFTIGIDRVQIEQDTGKTMAESMGKGTGDSRQMIQSLVDLNRAGSALIEIVFRPDIRSAHEAASVVATLQQLFRHIGTCDGKMEEGSLRCDLNVSVVPLSGDNQVVGDDDNPFRSFLPPGTGHRVEVKNLNSIKQVIEAAEHESIRQVHAYQSGHPTGRETRTFDSRTGKTVKIRSKEGAVDYRFMPEPDLPPLVLNECNLGGTNLDDFLLTLPELPEQATKRLMKEYDLAEEVALVITADRPAIAMYEDAVGIAMRCLDAQKAHIDENERLKKSAHLAVANWLCNDLFGRLKESATRKDGQPQFEGMPGSDVVNTLNHPISVEYSNVDAKRLGSLVALVLDGTVSTPMGKKILSVMFSEDLTSTPREIADARGWKAIVNQDELRSLCREVVLDDRHREQLNQYGQGGKHVKKITKFFVGKIMAESRGNAHPELMAKELEKVLDEYAHAQN</sequence>
<dbReference type="SMART" id="SM00845">
    <property type="entry name" value="GatB_Yqey"/>
    <property type="match status" value="1"/>
</dbReference>
<comment type="subcellular location">
    <subcellularLocation>
        <location evidence="7">Mitochondrion</location>
    </subcellularLocation>
</comment>
<accession>A0A6U6LVA7</accession>
<feature type="region of interest" description="Disordered" evidence="8">
    <location>
        <begin position="210"/>
        <end position="239"/>
    </location>
</feature>
<dbReference type="GO" id="GO:0005739">
    <property type="term" value="C:mitochondrion"/>
    <property type="evidence" value="ECO:0007669"/>
    <property type="project" value="UniProtKB-SubCell"/>
</dbReference>
<dbReference type="GO" id="GO:0032543">
    <property type="term" value="P:mitochondrial translation"/>
    <property type="evidence" value="ECO:0007669"/>
    <property type="project" value="UniProtKB-UniRule"/>
</dbReference>
<comment type="catalytic activity">
    <reaction evidence="6 7">
        <text>L-glutamyl-tRNA(Gln) + L-glutamine + ATP + H2O = L-glutaminyl-tRNA(Gln) + L-glutamate + ADP + phosphate + H(+)</text>
        <dbReference type="Rhea" id="RHEA:17521"/>
        <dbReference type="Rhea" id="RHEA-COMP:9681"/>
        <dbReference type="Rhea" id="RHEA-COMP:9684"/>
        <dbReference type="ChEBI" id="CHEBI:15377"/>
        <dbReference type="ChEBI" id="CHEBI:15378"/>
        <dbReference type="ChEBI" id="CHEBI:29985"/>
        <dbReference type="ChEBI" id="CHEBI:30616"/>
        <dbReference type="ChEBI" id="CHEBI:43474"/>
        <dbReference type="ChEBI" id="CHEBI:58359"/>
        <dbReference type="ChEBI" id="CHEBI:78520"/>
        <dbReference type="ChEBI" id="CHEBI:78521"/>
        <dbReference type="ChEBI" id="CHEBI:456216"/>
    </reaction>
</comment>
<comment type="similarity">
    <text evidence="1 7">Belongs to the GatB/GatE family. GatB subfamily.</text>
</comment>
<evidence type="ECO:0000256" key="1">
    <source>
        <dbReference type="ARBA" id="ARBA00005306"/>
    </source>
</evidence>
<protein>
    <recommendedName>
        <fullName evidence="7">Glutamyl-tRNA(Gln) amidotransferase subunit B, mitochondrial</fullName>
        <shortName evidence="7">Glu-AdT subunit B</shortName>
        <ecNumber evidence="7">6.3.5.-</ecNumber>
    </recommendedName>
</protein>
<evidence type="ECO:0000256" key="2">
    <source>
        <dbReference type="ARBA" id="ARBA00022598"/>
    </source>
</evidence>
<dbReference type="Pfam" id="PF02934">
    <property type="entry name" value="GatB_N"/>
    <property type="match status" value="1"/>
</dbReference>
<gene>
    <name evidence="10" type="ORF">OAUR00152_LOCUS43006</name>
    <name evidence="11" type="ORF">OAUR00152_LOCUS43007</name>
</gene>
<dbReference type="InterPro" id="IPR023168">
    <property type="entry name" value="GatB_Yqey_C_2"/>
</dbReference>
<evidence type="ECO:0000256" key="6">
    <source>
        <dbReference type="ARBA" id="ARBA00047913"/>
    </source>
</evidence>
<keyword evidence="3 7" id="KW-0547">Nucleotide-binding</keyword>
<dbReference type="PANTHER" id="PTHR11659:SF0">
    <property type="entry name" value="GLUTAMYL-TRNA(GLN) AMIDOTRANSFERASE SUBUNIT B, MITOCHONDRIAL"/>
    <property type="match status" value="1"/>
</dbReference>
<dbReference type="EC" id="6.3.5.-" evidence="7"/>
<dbReference type="GO" id="GO:0070681">
    <property type="term" value="P:glutaminyl-tRNAGln biosynthesis via transamidation"/>
    <property type="evidence" value="ECO:0007669"/>
    <property type="project" value="UniProtKB-UniRule"/>
</dbReference>
<feature type="domain" description="Asn/Gln amidotransferase" evidence="9">
    <location>
        <begin position="514"/>
        <end position="690"/>
    </location>
</feature>
<keyword evidence="2 7" id="KW-0436">Ligase</keyword>
<dbReference type="GO" id="GO:0005524">
    <property type="term" value="F:ATP binding"/>
    <property type="evidence" value="ECO:0007669"/>
    <property type="project" value="UniProtKB-KW"/>
</dbReference>
<dbReference type="InterPro" id="IPR017959">
    <property type="entry name" value="Asn/Gln-tRNA_amidoTrfase_suB/E"/>
</dbReference>
<dbReference type="InterPro" id="IPR003789">
    <property type="entry name" value="Asn/Gln_tRNA_amidoTrase-B-like"/>
</dbReference>
<evidence type="ECO:0000256" key="5">
    <source>
        <dbReference type="ARBA" id="ARBA00022917"/>
    </source>
</evidence>
<dbReference type="PANTHER" id="PTHR11659">
    <property type="entry name" value="GLUTAMYL-TRNA GLN AMIDOTRANSFERASE SUBUNIT B MITOCHONDRIAL AND PROKARYOTIC PET112-RELATED"/>
    <property type="match status" value="1"/>
</dbReference>
<evidence type="ECO:0000313" key="11">
    <source>
        <dbReference type="EMBL" id="CAE2290716.1"/>
    </source>
</evidence>
<dbReference type="Pfam" id="PF02637">
    <property type="entry name" value="GatB_Yqey"/>
    <property type="match status" value="1"/>
</dbReference>
<organism evidence="10">
    <name type="scientific">Odontella aurita</name>
    <dbReference type="NCBI Taxonomy" id="265563"/>
    <lineage>
        <taxon>Eukaryota</taxon>
        <taxon>Sar</taxon>
        <taxon>Stramenopiles</taxon>
        <taxon>Ochrophyta</taxon>
        <taxon>Bacillariophyta</taxon>
        <taxon>Mediophyceae</taxon>
        <taxon>Biddulphiophycidae</taxon>
        <taxon>Eupodiscales</taxon>
        <taxon>Odontellaceae</taxon>
        <taxon>Odontella</taxon>
    </lineage>
</organism>
<evidence type="ECO:0000259" key="9">
    <source>
        <dbReference type="SMART" id="SM00845"/>
    </source>
</evidence>